<feature type="modified residue" description="4-aspartylphosphate" evidence="2">
    <location>
        <position position="52"/>
    </location>
</feature>
<keyword evidence="5" id="KW-1185">Reference proteome</keyword>
<dbReference type="PANTHER" id="PTHR44591:SF23">
    <property type="entry name" value="CHEY SUBFAMILY"/>
    <property type="match status" value="1"/>
</dbReference>
<keyword evidence="1 2" id="KW-0597">Phosphoprotein</keyword>
<evidence type="ECO:0000259" key="3">
    <source>
        <dbReference type="PROSITE" id="PS50110"/>
    </source>
</evidence>
<evidence type="ECO:0000256" key="1">
    <source>
        <dbReference type="ARBA" id="ARBA00022553"/>
    </source>
</evidence>
<dbReference type="InterPro" id="IPR001789">
    <property type="entry name" value="Sig_transdc_resp-reg_receiver"/>
</dbReference>
<evidence type="ECO:0000313" key="5">
    <source>
        <dbReference type="Proteomes" id="UP000199645"/>
    </source>
</evidence>
<dbReference type="SMART" id="SM00448">
    <property type="entry name" value="REC"/>
    <property type="match status" value="1"/>
</dbReference>
<evidence type="ECO:0000313" key="4">
    <source>
        <dbReference type="EMBL" id="SFF30829.1"/>
    </source>
</evidence>
<dbReference type="AlphaFoldDB" id="A0A1I2HM30"/>
<reference evidence="4 5" key="1">
    <citation type="submission" date="2016-10" db="EMBL/GenBank/DDBJ databases">
        <authorList>
            <person name="de Groot N.N."/>
        </authorList>
    </citation>
    <scope>NUCLEOTIDE SEQUENCE [LARGE SCALE GENOMIC DNA]</scope>
    <source>
        <strain evidence="4 5">DSM 43019</strain>
    </source>
</reference>
<dbReference type="STRING" id="35752.SAMN05421541_108337"/>
<accession>A0A1I2HM30</accession>
<organism evidence="4 5">
    <name type="scientific">Actinoplanes philippinensis</name>
    <dbReference type="NCBI Taxonomy" id="35752"/>
    <lineage>
        <taxon>Bacteria</taxon>
        <taxon>Bacillati</taxon>
        <taxon>Actinomycetota</taxon>
        <taxon>Actinomycetes</taxon>
        <taxon>Micromonosporales</taxon>
        <taxon>Micromonosporaceae</taxon>
        <taxon>Actinoplanes</taxon>
    </lineage>
</organism>
<gene>
    <name evidence="4" type="ORF">SAMN05421541_108337</name>
</gene>
<dbReference type="GO" id="GO:0000160">
    <property type="term" value="P:phosphorelay signal transduction system"/>
    <property type="evidence" value="ECO:0007669"/>
    <property type="project" value="InterPro"/>
</dbReference>
<proteinExistence type="predicted"/>
<protein>
    <submittedName>
        <fullName evidence="4">Response regulator receiver domain-containing protein</fullName>
    </submittedName>
</protein>
<evidence type="ECO:0000256" key="2">
    <source>
        <dbReference type="PROSITE-ProRule" id="PRU00169"/>
    </source>
</evidence>
<dbReference type="InterPro" id="IPR011006">
    <property type="entry name" value="CheY-like_superfamily"/>
</dbReference>
<dbReference type="RefSeq" id="WP_093617531.1">
    <property type="nucleotide sequence ID" value="NZ_BOMT01000001.1"/>
</dbReference>
<dbReference type="Proteomes" id="UP000199645">
    <property type="component" value="Unassembled WGS sequence"/>
</dbReference>
<name>A0A1I2HM30_9ACTN</name>
<sequence>MALIVVAEDDRDIREVMTRVLRRAGHTVVETDDGAAALEAVREQRPDILVSDIDMPRMSGVELSRALRAEPATRELPVVFVSGSLAPGDTRPVQAQVTAVLFKPFVPRELSACVEKVLQGGHVEGQEPSVCP</sequence>
<dbReference type="Gene3D" id="3.40.50.2300">
    <property type="match status" value="1"/>
</dbReference>
<dbReference type="EMBL" id="FONV01000008">
    <property type="protein sequence ID" value="SFF30829.1"/>
    <property type="molecule type" value="Genomic_DNA"/>
</dbReference>
<dbReference type="PROSITE" id="PS50110">
    <property type="entry name" value="RESPONSE_REGULATORY"/>
    <property type="match status" value="1"/>
</dbReference>
<dbReference type="SUPFAM" id="SSF52172">
    <property type="entry name" value="CheY-like"/>
    <property type="match status" value="1"/>
</dbReference>
<dbReference type="InterPro" id="IPR050595">
    <property type="entry name" value="Bact_response_regulator"/>
</dbReference>
<dbReference type="PANTHER" id="PTHR44591">
    <property type="entry name" value="STRESS RESPONSE REGULATOR PROTEIN 1"/>
    <property type="match status" value="1"/>
</dbReference>
<feature type="domain" description="Response regulatory" evidence="3">
    <location>
        <begin position="3"/>
        <end position="118"/>
    </location>
</feature>
<dbReference type="Pfam" id="PF00072">
    <property type="entry name" value="Response_reg"/>
    <property type="match status" value="1"/>
</dbReference>
<dbReference type="OrthoDB" id="3784905at2"/>